<dbReference type="EMBL" id="CAJB01000412">
    <property type="protein sequence ID" value="CCH80152.1"/>
    <property type="molecule type" value="Genomic_DNA"/>
</dbReference>
<dbReference type="AlphaFoldDB" id="A0A077M516"/>
<comment type="caution">
    <text evidence="2">The sequence shown here is derived from an EMBL/GenBank/DDBJ whole genome shotgun (WGS) entry which is preliminary data.</text>
</comment>
<proteinExistence type="predicted"/>
<sequence length="58" mass="5612">MERATARARASAPAAASCALSGPGVAGSSVPTGAFGSFRGASLTSPTRFGRHLLPPAG</sequence>
<accession>A0A077M516</accession>
<organism evidence="2 3">
    <name type="scientific">Nostocoides japonicum T1-X7</name>
    <dbReference type="NCBI Taxonomy" id="1194083"/>
    <lineage>
        <taxon>Bacteria</taxon>
        <taxon>Bacillati</taxon>
        <taxon>Actinomycetota</taxon>
        <taxon>Actinomycetes</taxon>
        <taxon>Micrococcales</taxon>
        <taxon>Intrasporangiaceae</taxon>
        <taxon>Nostocoides</taxon>
    </lineage>
</organism>
<name>A0A077M516_9MICO</name>
<gene>
    <name evidence="2" type="ORF">BN12_780001</name>
</gene>
<evidence type="ECO:0000256" key="1">
    <source>
        <dbReference type="SAM" id="MobiDB-lite"/>
    </source>
</evidence>
<feature type="compositionally biased region" description="Low complexity" evidence="1">
    <location>
        <begin position="7"/>
        <end position="21"/>
    </location>
</feature>
<evidence type="ECO:0000313" key="3">
    <source>
        <dbReference type="Proteomes" id="UP000035721"/>
    </source>
</evidence>
<evidence type="ECO:0000313" key="2">
    <source>
        <dbReference type="EMBL" id="CCH80152.1"/>
    </source>
</evidence>
<protein>
    <submittedName>
        <fullName evidence="2">Uncharacterized protein</fullName>
    </submittedName>
</protein>
<feature type="region of interest" description="Disordered" evidence="1">
    <location>
        <begin position="1"/>
        <end position="58"/>
    </location>
</feature>
<reference evidence="2 3" key="1">
    <citation type="journal article" date="2013" name="ISME J.">
        <title>A metabolic model for members of the genus Tetrasphaera involved in enhanced biological phosphorus removal.</title>
        <authorList>
            <person name="Kristiansen R."/>
            <person name="Nguyen H.T.T."/>
            <person name="Saunders A.M."/>
            <person name="Nielsen J.L."/>
            <person name="Wimmer R."/>
            <person name="Le V.Q."/>
            <person name="McIlroy S.J."/>
            <person name="Petrovski S."/>
            <person name="Seviour R.J."/>
            <person name="Calteau A."/>
            <person name="Nielsen K.L."/>
            <person name="Nielsen P.H."/>
        </authorList>
    </citation>
    <scope>NUCLEOTIDE SEQUENCE [LARGE SCALE GENOMIC DNA]</scope>
    <source>
        <strain evidence="2 3">T1-X7</strain>
    </source>
</reference>
<keyword evidence="3" id="KW-1185">Reference proteome</keyword>
<dbReference type="Proteomes" id="UP000035721">
    <property type="component" value="Unassembled WGS sequence"/>
</dbReference>